<dbReference type="PIRSF" id="PIRSF038074">
    <property type="entry name" value="Peroxisome_assembly_p12"/>
    <property type="match status" value="1"/>
</dbReference>
<dbReference type="GO" id="GO:0004842">
    <property type="term" value="F:ubiquitin-protein transferase activity"/>
    <property type="evidence" value="ECO:0007669"/>
    <property type="project" value="TreeGrafter"/>
</dbReference>
<dbReference type="GO" id="GO:0016558">
    <property type="term" value="P:protein import into peroxisome matrix"/>
    <property type="evidence" value="ECO:0007669"/>
    <property type="project" value="UniProtKB-UniRule"/>
</dbReference>
<reference evidence="19" key="1">
    <citation type="submission" date="2025-04" db="UniProtKB">
        <authorList>
            <consortium name="RefSeq"/>
        </authorList>
    </citation>
    <scope>IDENTIFICATION</scope>
    <source>
        <tissue evidence="19">Whole insect</tissue>
    </source>
</reference>
<dbReference type="CDD" id="cd16451">
    <property type="entry name" value="mRING_PEX12"/>
    <property type="match status" value="1"/>
</dbReference>
<evidence type="ECO:0000256" key="4">
    <source>
        <dbReference type="ARBA" id="ARBA00018980"/>
    </source>
</evidence>
<gene>
    <name evidence="19" type="primary">LOC114328416</name>
</gene>
<dbReference type="GO" id="GO:0005778">
    <property type="term" value="C:peroxisomal membrane"/>
    <property type="evidence" value="ECO:0007669"/>
    <property type="project" value="UniProtKB-SubCell"/>
</dbReference>
<evidence type="ECO:0000313" key="19">
    <source>
        <dbReference type="RefSeq" id="XP_028133066.1"/>
    </source>
</evidence>
<evidence type="ECO:0000256" key="6">
    <source>
        <dbReference type="ARBA" id="ARBA00022692"/>
    </source>
</evidence>
<evidence type="ECO:0000256" key="12">
    <source>
        <dbReference type="ARBA" id="ARBA00023136"/>
    </source>
</evidence>
<dbReference type="RefSeq" id="XP_028133066.1">
    <property type="nucleotide sequence ID" value="XM_028277265.1"/>
</dbReference>
<feature type="domain" description="RING-type" evidence="16">
    <location>
        <begin position="271"/>
        <end position="309"/>
    </location>
</feature>
<dbReference type="OrthoDB" id="107372at2759"/>
<keyword evidence="11" id="KW-1133">Transmembrane helix</keyword>
<comment type="subcellular location">
    <subcellularLocation>
        <location evidence="1">Peroxisome membrane</location>
        <topology evidence="1">Multi-pass membrane protein</topology>
    </subcellularLocation>
</comment>
<keyword evidence="8" id="KW-0863">Zinc-finger</keyword>
<evidence type="ECO:0000256" key="7">
    <source>
        <dbReference type="ARBA" id="ARBA00022723"/>
    </source>
</evidence>
<sequence length="325" mass="37542">MAEHAANFTFTYQNRPSILEVIAQHSLNETLHPALQRLALVLSTNIPHKFGWLNKYFEETFVVLNGLLQYHYLAHYDSSFAEHFYGLKRVSSNGDPITKRHRELSLIFLVGIPYFKRKIDEKVAIIRIENAEGSIRKDFEGTMKKLLLFAYSTFELMYGLLTIHNYIKYMAQHTEYQTPIYQLIESKLVYNKDIEDHSGFWTSLFKGSLSLPQISFGLIRNGVSTTLEVGAFFLQFLQMWNSQKSNFNVTDLPSVPAPPLDNKAKQYEGKCPICLKSWMIPTVLQASGYIFCFRCILRHLNEHQKCPVTNLPAKPLDIVRLYITS</sequence>
<dbReference type="FunFam" id="3.30.40.10:FF:000634">
    <property type="entry name" value="Peroxisome assembly protein 12"/>
    <property type="match status" value="1"/>
</dbReference>
<dbReference type="SUPFAM" id="SSF57850">
    <property type="entry name" value="RING/U-box"/>
    <property type="match status" value="1"/>
</dbReference>
<dbReference type="Proteomes" id="UP001652700">
    <property type="component" value="Unplaced"/>
</dbReference>
<dbReference type="FunCoup" id="A0A6P7FBS8">
    <property type="interactions" value="1432"/>
</dbReference>
<protein>
    <recommendedName>
        <fullName evidence="4 15">Peroxisome assembly protein 12</fullName>
    </recommendedName>
    <alternativeName>
        <fullName evidence="14 15">Peroxin-12</fullName>
    </alternativeName>
</protein>
<accession>A0A6P7FBS8</accession>
<evidence type="ECO:0000256" key="14">
    <source>
        <dbReference type="ARBA" id="ARBA00029692"/>
    </source>
</evidence>
<evidence type="ECO:0000256" key="13">
    <source>
        <dbReference type="ARBA" id="ARBA00023140"/>
    </source>
</evidence>
<evidence type="ECO:0000313" key="17">
    <source>
        <dbReference type="EnsemblMetazoa" id="XP_050512643.1"/>
    </source>
</evidence>
<evidence type="ECO:0000256" key="10">
    <source>
        <dbReference type="ARBA" id="ARBA00022927"/>
    </source>
</evidence>
<keyword evidence="7" id="KW-0479">Metal-binding</keyword>
<dbReference type="EnsemblMetazoa" id="XM_050656686.1">
    <property type="protein sequence ID" value="XP_050512643.1"/>
    <property type="gene ID" value="LOC126888432"/>
</dbReference>
<comment type="function">
    <text evidence="15">Component of a retrotranslocation channel required for peroxisome organization by mediating export of the PEX5 receptor from peroxisomes to the cytosol, thereby promoting PEX5 recycling.</text>
</comment>
<dbReference type="InParanoid" id="A0A6P7FBS8"/>
<dbReference type="Pfam" id="PF04757">
    <property type="entry name" value="Pex2_Pex12"/>
    <property type="match status" value="1"/>
</dbReference>
<evidence type="ECO:0000259" key="16">
    <source>
        <dbReference type="SMART" id="SM00184"/>
    </source>
</evidence>
<keyword evidence="6" id="KW-0812">Transmembrane</keyword>
<keyword evidence="18" id="KW-1185">Reference proteome</keyword>
<keyword evidence="9" id="KW-0862">Zinc</keyword>
<comment type="similarity">
    <text evidence="3 15">Belongs to the pex2/pex10/pex12 family.</text>
</comment>
<name>A0A6P7FBS8_DIAVI</name>
<evidence type="ECO:0000256" key="2">
    <source>
        <dbReference type="ARBA" id="ARBA00004906"/>
    </source>
</evidence>
<evidence type="ECO:0000256" key="3">
    <source>
        <dbReference type="ARBA" id="ARBA00008704"/>
    </source>
</evidence>
<keyword evidence="10" id="KW-0653">Protein transport</keyword>
<organism evidence="19">
    <name type="scientific">Diabrotica virgifera virgifera</name>
    <name type="common">western corn rootworm</name>
    <dbReference type="NCBI Taxonomy" id="50390"/>
    <lineage>
        <taxon>Eukaryota</taxon>
        <taxon>Metazoa</taxon>
        <taxon>Ecdysozoa</taxon>
        <taxon>Arthropoda</taxon>
        <taxon>Hexapoda</taxon>
        <taxon>Insecta</taxon>
        <taxon>Pterygota</taxon>
        <taxon>Neoptera</taxon>
        <taxon>Endopterygota</taxon>
        <taxon>Coleoptera</taxon>
        <taxon>Polyphaga</taxon>
        <taxon>Cucujiformia</taxon>
        <taxon>Chrysomeloidea</taxon>
        <taxon>Chrysomelidae</taxon>
        <taxon>Galerucinae</taxon>
        <taxon>Diabroticina</taxon>
        <taxon>Diabroticites</taxon>
        <taxon>Diabrotica</taxon>
    </lineage>
</organism>
<dbReference type="InterPro" id="IPR013083">
    <property type="entry name" value="Znf_RING/FYVE/PHD"/>
</dbReference>
<evidence type="ECO:0000256" key="9">
    <source>
        <dbReference type="ARBA" id="ARBA00022833"/>
    </source>
</evidence>
<evidence type="ECO:0000256" key="11">
    <source>
        <dbReference type="ARBA" id="ARBA00022989"/>
    </source>
</evidence>
<reference evidence="17" key="2">
    <citation type="submission" date="2025-05" db="UniProtKB">
        <authorList>
            <consortium name="EnsemblMetazoa"/>
        </authorList>
    </citation>
    <scope>IDENTIFICATION</scope>
</reference>
<dbReference type="SMART" id="SM00184">
    <property type="entry name" value="RING"/>
    <property type="match status" value="1"/>
</dbReference>
<dbReference type="AlphaFoldDB" id="A0A6P7FBS8"/>
<dbReference type="InterPro" id="IPR006845">
    <property type="entry name" value="Pex_N"/>
</dbReference>
<evidence type="ECO:0000313" key="18">
    <source>
        <dbReference type="Proteomes" id="UP001652700"/>
    </source>
</evidence>
<evidence type="ECO:0000256" key="5">
    <source>
        <dbReference type="ARBA" id="ARBA00022448"/>
    </source>
</evidence>
<dbReference type="GO" id="GO:0006513">
    <property type="term" value="P:protein monoubiquitination"/>
    <property type="evidence" value="ECO:0007669"/>
    <property type="project" value="TreeGrafter"/>
</dbReference>
<dbReference type="Gene3D" id="3.30.40.10">
    <property type="entry name" value="Zinc/RING finger domain, C3HC4 (zinc finger)"/>
    <property type="match status" value="1"/>
</dbReference>
<dbReference type="GO" id="GO:1990429">
    <property type="term" value="C:peroxisomal importomer complex"/>
    <property type="evidence" value="ECO:0007669"/>
    <property type="project" value="TreeGrafter"/>
</dbReference>
<dbReference type="InterPro" id="IPR017375">
    <property type="entry name" value="PEX12"/>
</dbReference>
<keyword evidence="13 15" id="KW-0576">Peroxisome</keyword>
<dbReference type="GO" id="GO:0008270">
    <property type="term" value="F:zinc ion binding"/>
    <property type="evidence" value="ECO:0007669"/>
    <property type="project" value="UniProtKB-KW"/>
</dbReference>
<keyword evidence="5" id="KW-0813">Transport</keyword>
<evidence type="ECO:0000256" key="15">
    <source>
        <dbReference type="PIRNR" id="PIRNR038074"/>
    </source>
</evidence>
<evidence type="ECO:0000256" key="8">
    <source>
        <dbReference type="ARBA" id="ARBA00022771"/>
    </source>
</evidence>
<evidence type="ECO:0000256" key="1">
    <source>
        <dbReference type="ARBA" id="ARBA00004585"/>
    </source>
</evidence>
<keyword evidence="12 15" id="KW-0472">Membrane</keyword>
<proteinExistence type="inferred from homology"/>
<dbReference type="PANTHER" id="PTHR12888">
    <property type="entry name" value="PEROXISOME ASSEMBLY PROTEIN 12 PEROXIN-12"/>
    <property type="match status" value="1"/>
</dbReference>
<dbReference type="InterPro" id="IPR001841">
    <property type="entry name" value="Znf_RING"/>
</dbReference>
<comment type="pathway">
    <text evidence="2">Protein modification; protein ubiquitination.</text>
</comment>
<dbReference type="PANTHER" id="PTHR12888:SF0">
    <property type="entry name" value="PEROXISOME ASSEMBLY PROTEIN 12"/>
    <property type="match status" value="1"/>
</dbReference>